<dbReference type="EMBL" id="QREV01000045">
    <property type="protein sequence ID" value="RDU48195.1"/>
    <property type="molecule type" value="Genomic_DNA"/>
</dbReference>
<dbReference type="Proteomes" id="UP000629596">
    <property type="component" value="Unassembled WGS sequence"/>
</dbReference>
<dbReference type="AlphaFoldDB" id="A0A3D8HB29"/>
<protein>
    <submittedName>
        <fullName evidence="2">6-bladed beta-propeller</fullName>
    </submittedName>
</protein>
<dbReference type="Proteomes" id="UP000256321">
    <property type="component" value="Unassembled WGS sequence"/>
</dbReference>
<gene>
    <name evidence="2" type="ORF">DWU89_15635</name>
    <name evidence="1" type="ORF">H8784_15260</name>
</gene>
<organism evidence="2 3">
    <name type="scientific">Parabacteroides acidifaciens</name>
    <dbReference type="NCBI Taxonomy" id="2290935"/>
    <lineage>
        <taxon>Bacteria</taxon>
        <taxon>Pseudomonadati</taxon>
        <taxon>Bacteroidota</taxon>
        <taxon>Bacteroidia</taxon>
        <taxon>Bacteroidales</taxon>
        <taxon>Tannerellaceae</taxon>
        <taxon>Parabacteroides</taxon>
    </lineage>
</organism>
<accession>A0A3D8HB29</accession>
<evidence type="ECO:0000313" key="2">
    <source>
        <dbReference type="EMBL" id="RDU48195.1"/>
    </source>
</evidence>
<evidence type="ECO:0000313" key="1">
    <source>
        <dbReference type="EMBL" id="MBC8603073.1"/>
    </source>
</evidence>
<dbReference type="EMBL" id="JACRTI010000045">
    <property type="protein sequence ID" value="MBC8603073.1"/>
    <property type="molecule type" value="Genomic_DNA"/>
</dbReference>
<keyword evidence="4" id="KW-1185">Reference proteome</keyword>
<name>A0A3D8HB29_9BACT</name>
<evidence type="ECO:0000313" key="3">
    <source>
        <dbReference type="Proteomes" id="UP000256321"/>
    </source>
</evidence>
<reference evidence="1 4" key="2">
    <citation type="submission" date="2020-08" db="EMBL/GenBank/DDBJ databases">
        <title>Genome public.</title>
        <authorList>
            <person name="Liu C."/>
            <person name="Sun Q."/>
        </authorList>
    </citation>
    <scope>NUCLEOTIDE SEQUENCE [LARGE SCALE GENOMIC DNA]</scope>
    <source>
        <strain evidence="1 4">426_9</strain>
    </source>
</reference>
<sequence length="399" mass="46464">MKYILYLYIMLFLMVGCRSDKEQITADTKISIELNKWKRIKLSEFVDSIELIPLETRSNNLIGEVNKIIYHDNKYYIHATTGYQNGKLFVFNSVGDFLYSIDRRGQGPGEYYDLEIFCISNENEVKLMSYRKITTTSIDGTFLYDTEVPLGLRECLLLHDGNLIATSRETRLDDPNLLVSMSGKGEVLKTFFPIKDNYKTVNDTNQNLSSLFLYKDTVCVNNPYGHYIYKLIDNSLVGKIEINYMGKTIPEDFFDKDDDVVKQDKKLARLKDYGCLRSFGIADDYIYLTSTDKEFNGYFSLYSKNTGKVVTAQAIEDDLFFKGNLLKLKYKNLPHNMDGNEMLWDLDPFYLIEGYNNYISTLSESEFYEFKNKYPQLYKMCSNLKEDDNPVILRIKIKI</sequence>
<dbReference type="PROSITE" id="PS51257">
    <property type="entry name" value="PROKAR_LIPOPROTEIN"/>
    <property type="match status" value="1"/>
</dbReference>
<dbReference type="Pfam" id="PF17170">
    <property type="entry name" value="DUF5128"/>
    <property type="match status" value="1"/>
</dbReference>
<reference evidence="2 3" key="1">
    <citation type="submission" date="2018-07" db="EMBL/GenBank/DDBJ databases">
        <title>Parabacteroides acidifaciens nov. sp., isolated from human feces.</title>
        <authorList>
            <person name="Wang Y.J."/>
        </authorList>
    </citation>
    <scope>NUCLEOTIDE SEQUENCE [LARGE SCALE GENOMIC DNA]</scope>
    <source>
        <strain evidence="2 3">426-9</strain>
    </source>
</reference>
<dbReference type="RefSeq" id="WP_115500565.1">
    <property type="nucleotide sequence ID" value="NZ_JACRTI010000045.1"/>
</dbReference>
<proteinExistence type="predicted"/>
<evidence type="ECO:0000313" key="4">
    <source>
        <dbReference type="Proteomes" id="UP000629596"/>
    </source>
</evidence>
<comment type="caution">
    <text evidence="2">The sequence shown here is derived from an EMBL/GenBank/DDBJ whole genome shotgun (WGS) entry which is preliminary data.</text>
</comment>